<evidence type="ECO:0000256" key="7">
    <source>
        <dbReference type="SAM" id="Phobius"/>
    </source>
</evidence>
<dbReference type="PANTHER" id="PTHR35330">
    <property type="entry name" value="SIROHEME BIOSYNTHESIS PROTEIN MET8"/>
    <property type="match status" value="1"/>
</dbReference>
<dbReference type="InterPro" id="IPR028281">
    <property type="entry name" value="Sirohaem_synthase_central"/>
</dbReference>
<comment type="pathway">
    <text evidence="1">Porphyrin-containing compound metabolism; siroheme biosynthesis; sirohydrochlorin from precorrin-2: step 1/1.</text>
</comment>
<dbReference type="Proteomes" id="UP000232875">
    <property type="component" value="Unassembled WGS sequence"/>
</dbReference>
<dbReference type="STRING" id="2020962.A0A2N1JC45"/>
<sequence length="277" mass="29729">MTLPALVPGGSLLLAWQLRNKHVLLVGGGEVAASRLVHAKNADAHLTVMAPRGGLCAEMQHRLATHAIDTYLDASFTQPSELVCKETGAYYDMVLVAIDDPGLSRQLCAWCRELRIPVNVADVPPECDFYFGSVLRRGPLQVLVSTGGKGPRIARLVRQRLEDALPPSVADAIDNVGVLRAKLREMAPLPAQSHARMTWMSDVCDTYTLEQLAALDDAQMARLLHGFASRTVPLHTSNGTLGTVHAYAAFVVGAAAMAAAIVCMSLVGKEDKGWIAL</sequence>
<proteinExistence type="predicted"/>
<protein>
    <recommendedName>
        <fullName evidence="2">precorrin-2 dehydrogenase</fullName>
        <ecNumber evidence="2">1.3.1.76</ecNumber>
    </recommendedName>
</protein>
<evidence type="ECO:0000256" key="4">
    <source>
        <dbReference type="ARBA" id="ARBA00023027"/>
    </source>
</evidence>
<dbReference type="InterPro" id="IPR028161">
    <property type="entry name" value="Met8-like"/>
</dbReference>
<name>A0A2N1JC45_9BASI</name>
<evidence type="ECO:0000313" key="10">
    <source>
        <dbReference type="EMBL" id="PKI84124.1"/>
    </source>
</evidence>
<dbReference type="SUPFAM" id="SSF75615">
    <property type="entry name" value="Siroheme synthase middle domains-like"/>
    <property type="match status" value="1"/>
</dbReference>
<dbReference type="SUPFAM" id="SSF51735">
    <property type="entry name" value="NAD(P)-binding Rossmann-fold domains"/>
    <property type="match status" value="1"/>
</dbReference>
<dbReference type="NCBIfam" id="TIGR01470">
    <property type="entry name" value="cysG_Nterm"/>
    <property type="match status" value="1"/>
</dbReference>
<dbReference type="Gene3D" id="3.30.160.110">
    <property type="entry name" value="Siroheme synthase, domain 2"/>
    <property type="match status" value="1"/>
</dbReference>
<dbReference type="EMBL" id="KZ454990">
    <property type="protein sequence ID" value="PKI84124.1"/>
    <property type="molecule type" value="Genomic_DNA"/>
</dbReference>
<comment type="catalytic activity">
    <reaction evidence="6">
        <text>precorrin-2 + NAD(+) = sirohydrochlorin + NADH + 2 H(+)</text>
        <dbReference type="Rhea" id="RHEA:15613"/>
        <dbReference type="ChEBI" id="CHEBI:15378"/>
        <dbReference type="ChEBI" id="CHEBI:57540"/>
        <dbReference type="ChEBI" id="CHEBI:57945"/>
        <dbReference type="ChEBI" id="CHEBI:58351"/>
        <dbReference type="ChEBI" id="CHEBI:58827"/>
        <dbReference type="EC" id="1.3.1.76"/>
    </reaction>
</comment>
<feature type="transmembrane region" description="Helical" evidence="7">
    <location>
        <begin position="246"/>
        <end position="267"/>
    </location>
</feature>
<keyword evidence="7" id="KW-0812">Transmembrane</keyword>
<keyword evidence="4" id="KW-0520">NAD</keyword>
<keyword evidence="11" id="KW-1185">Reference proteome</keyword>
<keyword evidence="7" id="KW-0472">Membrane</keyword>
<accession>A0A2N1JC45</accession>
<evidence type="ECO:0000256" key="3">
    <source>
        <dbReference type="ARBA" id="ARBA00023002"/>
    </source>
</evidence>
<dbReference type="GO" id="GO:0019354">
    <property type="term" value="P:siroheme biosynthetic process"/>
    <property type="evidence" value="ECO:0007669"/>
    <property type="project" value="UniProtKB-UniPathway"/>
</dbReference>
<keyword evidence="3" id="KW-0560">Oxidoreductase</keyword>
<dbReference type="InterPro" id="IPR036291">
    <property type="entry name" value="NAD(P)-bd_dom_sf"/>
</dbReference>
<dbReference type="Pfam" id="PF13241">
    <property type="entry name" value="NAD_binding_7"/>
    <property type="match status" value="1"/>
</dbReference>
<dbReference type="PANTHER" id="PTHR35330:SF1">
    <property type="entry name" value="SIROHEME BIOSYNTHESIS PROTEIN MET8"/>
    <property type="match status" value="1"/>
</dbReference>
<organism evidence="10 11">
    <name type="scientific">Malassezia vespertilionis</name>
    <dbReference type="NCBI Taxonomy" id="2020962"/>
    <lineage>
        <taxon>Eukaryota</taxon>
        <taxon>Fungi</taxon>
        <taxon>Dikarya</taxon>
        <taxon>Basidiomycota</taxon>
        <taxon>Ustilaginomycotina</taxon>
        <taxon>Malasseziomycetes</taxon>
        <taxon>Malasseziales</taxon>
        <taxon>Malasseziaceae</taxon>
        <taxon>Malassezia</taxon>
    </lineage>
</organism>
<keyword evidence="7" id="KW-1133">Transmembrane helix</keyword>
<evidence type="ECO:0000256" key="6">
    <source>
        <dbReference type="ARBA" id="ARBA00047561"/>
    </source>
</evidence>
<dbReference type="EC" id="1.3.1.76" evidence="2"/>
<feature type="domain" description="Siroheme biosynthesis protein Met8 C-terminal" evidence="8">
    <location>
        <begin position="166"/>
        <end position="233"/>
    </location>
</feature>
<dbReference type="OrthoDB" id="1721126at2759"/>
<dbReference type="GeneID" id="80901768"/>
<dbReference type="RefSeq" id="XP_056063067.1">
    <property type="nucleotide sequence ID" value="XM_056207092.1"/>
</dbReference>
<dbReference type="InterPro" id="IPR028162">
    <property type="entry name" value="Met8_C"/>
</dbReference>
<reference evidence="10 11" key="1">
    <citation type="submission" date="2017-10" db="EMBL/GenBank/DDBJ databases">
        <title>A novel species of cold-tolerant Malassezia isolated from bats.</title>
        <authorList>
            <person name="Lorch J.M."/>
            <person name="Palmer J.M."/>
            <person name="Vanderwolf K.J."/>
            <person name="Schmidt K.Z."/>
            <person name="Verant M.L."/>
            <person name="Weller T.J."/>
            <person name="Blehert D.S."/>
        </authorList>
    </citation>
    <scope>NUCLEOTIDE SEQUENCE [LARGE SCALE GENOMIC DNA]</scope>
    <source>
        <strain evidence="10 11">NWHC:44797-103</strain>
    </source>
</reference>
<evidence type="ECO:0000256" key="2">
    <source>
        <dbReference type="ARBA" id="ARBA00012400"/>
    </source>
</evidence>
<gene>
    <name evidence="10" type="primary">MET8</name>
    <name evidence="10" type="ORF">MVES_002133</name>
</gene>
<evidence type="ECO:0000256" key="1">
    <source>
        <dbReference type="ARBA" id="ARBA00005010"/>
    </source>
</evidence>
<dbReference type="GO" id="GO:0043115">
    <property type="term" value="F:precorrin-2 dehydrogenase activity"/>
    <property type="evidence" value="ECO:0007669"/>
    <property type="project" value="UniProtKB-EC"/>
</dbReference>
<dbReference type="GO" id="GO:0004325">
    <property type="term" value="F:ferrochelatase activity"/>
    <property type="evidence" value="ECO:0007669"/>
    <property type="project" value="InterPro"/>
</dbReference>
<dbReference type="Gene3D" id="1.10.3280.10">
    <property type="entry name" value="Siroheme synthase, domain 3"/>
    <property type="match status" value="1"/>
</dbReference>
<dbReference type="Pfam" id="PF14824">
    <property type="entry name" value="Sirohm_synth_M"/>
    <property type="match status" value="1"/>
</dbReference>
<keyword evidence="5" id="KW-0627">Porphyrin biosynthesis</keyword>
<evidence type="ECO:0000259" key="9">
    <source>
        <dbReference type="Pfam" id="PF14824"/>
    </source>
</evidence>
<evidence type="ECO:0000259" key="8">
    <source>
        <dbReference type="Pfam" id="PF14823"/>
    </source>
</evidence>
<dbReference type="AlphaFoldDB" id="A0A2N1JC45"/>
<dbReference type="InterPro" id="IPR006367">
    <property type="entry name" value="Sirohaem_synthase_N"/>
</dbReference>
<dbReference type="UniPathway" id="UPA00262">
    <property type="reaction ID" value="UER00222"/>
</dbReference>
<dbReference type="Gene3D" id="3.40.50.720">
    <property type="entry name" value="NAD(P)-binding Rossmann-like Domain"/>
    <property type="match status" value="1"/>
</dbReference>
<evidence type="ECO:0000256" key="5">
    <source>
        <dbReference type="ARBA" id="ARBA00023244"/>
    </source>
</evidence>
<feature type="domain" description="Siroheme synthase central" evidence="9">
    <location>
        <begin position="137"/>
        <end position="163"/>
    </location>
</feature>
<dbReference type="Pfam" id="PF14823">
    <property type="entry name" value="Sirohm_synth_C"/>
    <property type="match status" value="1"/>
</dbReference>
<evidence type="ECO:0000313" key="11">
    <source>
        <dbReference type="Proteomes" id="UP000232875"/>
    </source>
</evidence>